<dbReference type="GO" id="GO:0005886">
    <property type="term" value="C:plasma membrane"/>
    <property type="evidence" value="ECO:0007669"/>
    <property type="project" value="UniProtKB-SubCell"/>
</dbReference>
<feature type="transmembrane region" description="Helical" evidence="8">
    <location>
        <begin position="126"/>
        <end position="150"/>
    </location>
</feature>
<evidence type="ECO:0000259" key="9">
    <source>
        <dbReference type="PROSITE" id="PS50263"/>
    </source>
</evidence>
<dbReference type="PROSITE" id="PS51257">
    <property type="entry name" value="PROKAR_LIPOPROTEIN"/>
    <property type="match status" value="1"/>
</dbReference>
<keyword evidence="3 8" id="KW-0808">Transferase</keyword>
<protein>
    <recommendedName>
        <fullName evidence="8">Apolipoprotein N-acyltransferase</fullName>
        <shortName evidence="8">ALP N-acyltransferase</shortName>
        <ecNumber evidence="8">2.3.1.269</ecNumber>
    </recommendedName>
</protein>
<proteinExistence type="inferred from homology"/>
<dbReference type="EC" id="2.3.1.269" evidence="8"/>
<dbReference type="Gene3D" id="3.60.110.10">
    <property type="entry name" value="Carbon-nitrogen hydrolase"/>
    <property type="match status" value="1"/>
</dbReference>
<comment type="subcellular location">
    <subcellularLocation>
        <location evidence="1 8">Cell membrane</location>
        <topology evidence="1 8">Multi-pass membrane protein</topology>
    </subcellularLocation>
</comment>
<evidence type="ECO:0000313" key="10">
    <source>
        <dbReference type="EMBL" id="OGZ44893.1"/>
    </source>
</evidence>
<comment type="similarity">
    <text evidence="8">Belongs to the CN hydrolase family. Apolipoprotein N-acyltransferase subfamily.</text>
</comment>
<dbReference type="InterPro" id="IPR045378">
    <property type="entry name" value="LNT_N"/>
</dbReference>
<dbReference type="PANTHER" id="PTHR38686:SF1">
    <property type="entry name" value="APOLIPOPROTEIN N-ACYLTRANSFERASE"/>
    <property type="match status" value="1"/>
</dbReference>
<dbReference type="EMBL" id="MHNL01000011">
    <property type="protein sequence ID" value="OGZ44893.1"/>
    <property type="molecule type" value="Genomic_DNA"/>
</dbReference>
<dbReference type="PANTHER" id="PTHR38686">
    <property type="entry name" value="APOLIPOPROTEIN N-ACYLTRANSFERASE"/>
    <property type="match status" value="1"/>
</dbReference>
<evidence type="ECO:0000313" key="11">
    <source>
        <dbReference type="Proteomes" id="UP000177785"/>
    </source>
</evidence>
<dbReference type="HAMAP" id="MF_01148">
    <property type="entry name" value="Lnt"/>
    <property type="match status" value="1"/>
</dbReference>
<keyword evidence="7 8" id="KW-0012">Acyltransferase</keyword>
<evidence type="ECO:0000256" key="5">
    <source>
        <dbReference type="ARBA" id="ARBA00022989"/>
    </source>
</evidence>
<name>A0A1G2G3R2_9BACT</name>
<keyword evidence="4 8" id="KW-0812">Transmembrane</keyword>
<feature type="transmembrane region" description="Helical" evidence="8">
    <location>
        <begin position="187"/>
        <end position="207"/>
    </location>
</feature>
<keyword evidence="2 8" id="KW-1003">Cell membrane</keyword>
<dbReference type="SUPFAM" id="SSF56317">
    <property type="entry name" value="Carbon-nitrogen hydrolase"/>
    <property type="match status" value="1"/>
</dbReference>
<dbReference type="InterPro" id="IPR036526">
    <property type="entry name" value="C-N_Hydrolase_sf"/>
</dbReference>
<feature type="transmembrane region" description="Helical" evidence="8">
    <location>
        <begin position="12"/>
        <end position="40"/>
    </location>
</feature>
<feature type="transmembrane region" description="Helical" evidence="8">
    <location>
        <begin position="213"/>
        <end position="236"/>
    </location>
</feature>
<sequence length="535" mass="59637">MWSVKNMVLAGLGGLFFACGFLLPTIGPIMGILGFIPIFFSVRGAQVTYAQAFGRLFFSGLIFFGLSLNWLFAILPLDWAGIQSGIVGTAIFACIWTCIILGFALPWGVFGLGIRYLHERLHRPTSFVLGVAALWVMSEYLRSFVFGLLWVAPGQSIIGPDWTFSNIAFLFAHTPVVAFARLGGMYFIDLLAALAGAFLYVLLVRFWERGKFFWAGVSVVVVLGGFFLVALGMQWFDGAYVYPSTRVANAPQIKVAAVNMNFSKRFYFLPEEQQQKYNVIVRLLKSVPEKIDIAVLPEIAEFTNFGIRDPVLLEKMRSQDVLLVDHGYIARSGQPIPETIYWRSGSGVFASQTKELLMPGGEYLPWVLVEGLRLMGQGLMVDAYQGTRTVYRGEKVPVVRDRLGTFSSILCSEMMSPRIVRRSANAGAQVFFAQTSDAIFQGDAYYLNQMLAMARLRAVETGRFIVRSSNAGIAAFIDPYGRIVSSLPKGEGVLVGDVALLSYETPYTRLGDWPVWISVGGLLLFILYERRIWRW</sequence>
<dbReference type="PROSITE" id="PS50263">
    <property type="entry name" value="CN_HYDROLASE"/>
    <property type="match status" value="1"/>
</dbReference>
<organism evidence="10 11">
    <name type="scientific">Candidatus Ryanbacteria bacterium RIFCSPHIGHO2_01_FULL_48_27</name>
    <dbReference type="NCBI Taxonomy" id="1802115"/>
    <lineage>
        <taxon>Bacteria</taxon>
        <taxon>Candidatus Ryaniibacteriota</taxon>
    </lineage>
</organism>
<feature type="transmembrane region" description="Helical" evidence="8">
    <location>
        <begin position="52"/>
        <end position="74"/>
    </location>
</feature>
<comment type="function">
    <text evidence="8">Catalyzes the phospholipid dependent N-acylation of the N-terminal cysteine of apolipoprotein, the last step in lipoprotein maturation.</text>
</comment>
<evidence type="ECO:0000256" key="6">
    <source>
        <dbReference type="ARBA" id="ARBA00023136"/>
    </source>
</evidence>
<comment type="caution">
    <text evidence="10">The sequence shown here is derived from an EMBL/GenBank/DDBJ whole genome shotgun (WGS) entry which is preliminary data.</text>
</comment>
<evidence type="ECO:0000256" key="8">
    <source>
        <dbReference type="HAMAP-Rule" id="MF_01148"/>
    </source>
</evidence>
<comment type="pathway">
    <text evidence="8">Protein modification; lipoprotein biosynthesis (N-acyl transfer).</text>
</comment>
<feature type="transmembrane region" description="Helical" evidence="8">
    <location>
        <begin position="86"/>
        <end position="114"/>
    </location>
</feature>
<keyword evidence="10" id="KW-0449">Lipoprotein</keyword>
<dbReference type="NCBIfam" id="TIGR00546">
    <property type="entry name" value="lnt"/>
    <property type="match status" value="1"/>
</dbReference>
<evidence type="ECO:0000256" key="1">
    <source>
        <dbReference type="ARBA" id="ARBA00004651"/>
    </source>
</evidence>
<evidence type="ECO:0000256" key="4">
    <source>
        <dbReference type="ARBA" id="ARBA00022692"/>
    </source>
</evidence>
<dbReference type="Pfam" id="PF20154">
    <property type="entry name" value="LNT_N"/>
    <property type="match status" value="1"/>
</dbReference>
<accession>A0A1G2G3R2</accession>
<gene>
    <name evidence="8" type="primary">lnt</name>
    <name evidence="10" type="ORF">A2756_03410</name>
</gene>
<dbReference type="Pfam" id="PF00795">
    <property type="entry name" value="CN_hydrolase"/>
    <property type="match status" value="1"/>
</dbReference>
<evidence type="ECO:0000256" key="2">
    <source>
        <dbReference type="ARBA" id="ARBA00022475"/>
    </source>
</evidence>
<reference evidence="10 11" key="1">
    <citation type="journal article" date="2016" name="Nat. Commun.">
        <title>Thousands of microbial genomes shed light on interconnected biogeochemical processes in an aquifer system.</title>
        <authorList>
            <person name="Anantharaman K."/>
            <person name="Brown C.T."/>
            <person name="Hug L.A."/>
            <person name="Sharon I."/>
            <person name="Castelle C.J."/>
            <person name="Probst A.J."/>
            <person name="Thomas B.C."/>
            <person name="Singh A."/>
            <person name="Wilkins M.J."/>
            <person name="Karaoz U."/>
            <person name="Brodie E.L."/>
            <person name="Williams K.H."/>
            <person name="Hubbard S.S."/>
            <person name="Banfield J.F."/>
        </authorList>
    </citation>
    <scope>NUCLEOTIDE SEQUENCE [LARGE SCALE GENOMIC DNA]</scope>
</reference>
<evidence type="ECO:0000256" key="7">
    <source>
        <dbReference type="ARBA" id="ARBA00023315"/>
    </source>
</evidence>
<dbReference type="GO" id="GO:0016410">
    <property type="term" value="F:N-acyltransferase activity"/>
    <property type="evidence" value="ECO:0007669"/>
    <property type="project" value="UniProtKB-UniRule"/>
</dbReference>
<dbReference type="STRING" id="1802115.A2756_03410"/>
<dbReference type="Proteomes" id="UP000177785">
    <property type="component" value="Unassembled WGS sequence"/>
</dbReference>
<keyword evidence="5 8" id="KW-1133">Transmembrane helix</keyword>
<dbReference type="InterPro" id="IPR004563">
    <property type="entry name" value="Apolipo_AcylTrfase"/>
</dbReference>
<feature type="domain" description="CN hydrolase" evidence="9">
    <location>
        <begin position="253"/>
        <end position="500"/>
    </location>
</feature>
<keyword evidence="6 8" id="KW-0472">Membrane</keyword>
<comment type="catalytic activity">
    <reaction evidence="8">
        <text>N-terminal S-1,2-diacyl-sn-glyceryl-L-cysteinyl-[lipoprotein] + a glycerophospholipid = N-acyl-S-1,2-diacyl-sn-glyceryl-L-cysteinyl-[lipoprotein] + a 2-acyl-sn-glycero-3-phospholipid + H(+)</text>
        <dbReference type="Rhea" id="RHEA:48228"/>
        <dbReference type="Rhea" id="RHEA-COMP:14681"/>
        <dbReference type="Rhea" id="RHEA-COMP:14684"/>
        <dbReference type="ChEBI" id="CHEBI:15378"/>
        <dbReference type="ChEBI" id="CHEBI:136912"/>
        <dbReference type="ChEBI" id="CHEBI:140656"/>
        <dbReference type="ChEBI" id="CHEBI:140657"/>
        <dbReference type="ChEBI" id="CHEBI:140660"/>
        <dbReference type="EC" id="2.3.1.269"/>
    </reaction>
</comment>
<evidence type="ECO:0000256" key="3">
    <source>
        <dbReference type="ARBA" id="ARBA00022679"/>
    </source>
</evidence>
<dbReference type="InterPro" id="IPR003010">
    <property type="entry name" value="C-N_Hydrolase"/>
</dbReference>
<dbReference type="GO" id="GO:0042158">
    <property type="term" value="P:lipoprotein biosynthetic process"/>
    <property type="evidence" value="ECO:0007669"/>
    <property type="project" value="UniProtKB-UniRule"/>
</dbReference>
<dbReference type="UniPathway" id="UPA00666"/>
<dbReference type="AlphaFoldDB" id="A0A1G2G3R2"/>